<dbReference type="EMBL" id="REGN01000375">
    <property type="protein sequence ID" value="RNA42355.1"/>
    <property type="molecule type" value="Genomic_DNA"/>
</dbReference>
<proteinExistence type="predicted"/>
<protein>
    <submittedName>
        <fullName evidence="1">Uncharacterized protein</fullName>
    </submittedName>
</protein>
<reference evidence="1 2" key="1">
    <citation type="journal article" date="2018" name="Sci. Rep.">
        <title>Genomic signatures of local adaptation to the degree of environmental predictability in rotifers.</title>
        <authorList>
            <person name="Franch-Gras L."/>
            <person name="Hahn C."/>
            <person name="Garcia-Roger E.M."/>
            <person name="Carmona M.J."/>
            <person name="Serra M."/>
            <person name="Gomez A."/>
        </authorList>
    </citation>
    <scope>NUCLEOTIDE SEQUENCE [LARGE SCALE GENOMIC DNA]</scope>
    <source>
        <strain evidence="1">HYR1</strain>
    </source>
</reference>
<dbReference type="Proteomes" id="UP000276133">
    <property type="component" value="Unassembled WGS sequence"/>
</dbReference>
<sequence>MNILVGYPPATVPCRSKSTSKSETSFKYGTLSRIRKQIKECLKTKRKAQPIKKMPPTFTLNPSIYVFDQKLNK</sequence>
<evidence type="ECO:0000313" key="1">
    <source>
        <dbReference type="EMBL" id="RNA42355.1"/>
    </source>
</evidence>
<dbReference type="AlphaFoldDB" id="A0A3M7T325"/>
<organism evidence="1 2">
    <name type="scientific">Brachionus plicatilis</name>
    <name type="common">Marine rotifer</name>
    <name type="synonym">Brachionus muelleri</name>
    <dbReference type="NCBI Taxonomy" id="10195"/>
    <lineage>
        <taxon>Eukaryota</taxon>
        <taxon>Metazoa</taxon>
        <taxon>Spiralia</taxon>
        <taxon>Gnathifera</taxon>
        <taxon>Rotifera</taxon>
        <taxon>Eurotatoria</taxon>
        <taxon>Monogononta</taxon>
        <taxon>Pseudotrocha</taxon>
        <taxon>Ploima</taxon>
        <taxon>Brachionidae</taxon>
        <taxon>Brachionus</taxon>
    </lineage>
</organism>
<evidence type="ECO:0000313" key="2">
    <source>
        <dbReference type="Proteomes" id="UP000276133"/>
    </source>
</evidence>
<name>A0A3M7T325_BRAPC</name>
<keyword evidence="2" id="KW-1185">Reference proteome</keyword>
<comment type="caution">
    <text evidence="1">The sequence shown here is derived from an EMBL/GenBank/DDBJ whole genome shotgun (WGS) entry which is preliminary data.</text>
</comment>
<accession>A0A3M7T325</accession>
<gene>
    <name evidence="1" type="ORF">BpHYR1_021498</name>
</gene>